<feature type="transmembrane region" description="Helical" evidence="8">
    <location>
        <begin position="341"/>
        <end position="363"/>
    </location>
</feature>
<dbReference type="InterPro" id="IPR005964">
    <property type="entry name" value="Glc/Gal_transptr_bac"/>
</dbReference>
<dbReference type="GO" id="GO:0005886">
    <property type="term" value="C:plasma membrane"/>
    <property type="evidence" value="ECO:0007669"/>
    <property type="project" value="UniProtKB-SubCell"/>
</dbReference>
<protein>
    <submittedName>
        <fullName evidence="9">Glucose/galactose MFS transporter</fullName>
    </submittedName>
</protein>
<evidence type="ECO:0000256" key="7">
    <source>
        <dbReference type="ARBA" id="ARBA00023136"/>
    </source>
</evidence>
<keyword evidence="5 8" id="KW-0812">Transmembrane</keyword>
<keyword evidence="10" id="KW-1185">Reference proteome</keyword>
<keyword evidence="7 8" id="KW-0472">Membrane</keyword>
<dbReference type="RefSeq" id="WP_160619166.1">
    <property type="nucleotide sequence ID" value="NZ_CP047652.1"/>
</dbReference>
<proteinExistence type="inferred from homology"/>
<feature type="transmembrane region" description="Helical" evidence="8">
    <location>
        <begin position="208"/>
        <end position="230"/>
    </location>
</feature>
<keyword evidence="4" id="KW-1003">Cell membrane</keyword>
<dbReference type="PANTHER" id="PTHR43702:SF12">
    <property type="entry name" value="N-ACETYL GLUCOSAMINE TRANSPORTER NAGP"/>
    <property type="match status" value="1"/>
</dbReference>
<evidence type="ECO:0000256" key="8">
    <source>
        <dbReference type="SAM" id="Phobius"/>
    </source>
</evidence>
<name>A0A6P1NFN1_9PROT</name>
<evidence type="ECO:0000256" key="5">
    <source>
        <dbReference type="ARBA" id="ARBA00022692"/>
    </source>
</evidence>
<dbReference type="InterPro" id="IPR011701">
    <property type="entry name" value="MFS"/>
</dbReference>
<feature type="transmembrane region" description="Helical" evidence="8">
    <location>
        <begin position="153"/>
        <end position="174"/>
    </location>
</feature>
<gene>
    <name evidence="9" type="primary">gluP</name>
    <name evidence="9" type="ORF">GT348_07450</name>
</gene>
<accession>A0A6P1NFN1</accession>
<feature type="transmembrane region" description="Helical" evidence="8">
    <location>
        <begin position="251"/>
        <end position="276"/>
    </location>
</feature>
<feature type="transmembrane region" description="Helical" evidence="8">
    <location>
        <begin position="88"/>
        <end position="110"/>
    </location>
</feature>
<reference evidence="9 10" key="1">
    <citation type="submission" date="2020-01" db="EMBL/GenBank/DDBJ databases">
        <title>Genome sequencing of strain KACC 21507.</title>
        <authorList>
            <person name="Heo J."/>
            <person name="Kim S.-J."/>
            <person name="Kim J.-S."/>
            <person name="Hong S.-B."/>
            <person name="Kwon S.-W."/>
        </authorList>
    </citation>
    <scope>NUCLEOTIDE SEQUENCE [LARGE SCALE GENOMIC DNA]</scope>
    <source>
        <strain evidence="9 10">KACC 21507</strain>
    </source>
</reference>
<evidence type="ECO:0000313" key="10">
    <source>
        <dbReference type="Proteomes" id="UP000463975"/>
    </source>
</evidence>
<dbReference type="Gene3D" id="1.20.1250.20">
    <property type="entry name" value="MFS general substrate transporter like domains"/>
    <property type="match status" value="2"/>
</dbReference>
<keyword evidence="6 8" id="KW-1133">Transmembrane helix</keyword>
<feature type="transmembrane region" description="Helical" evidence="8">
    <location>
        <begin position="21"/>
        <end position="40"/>
    </location>
</feature>
<evidence type="ECO:0000256" key="3">
    <source>
        <dbReference type="ARBA" id="ARBA00009120"/>
    </source>
</evidence>
<dbReference type="InterPro" id="IPR036259">
    <property type="entry name" value="MFS_trans_sf"/>
</dbReference>
<dbReference type="PANTHER" id="PTHR43702">
    <property type="entry name" value="L-FUCOSE-PROTON SYMPORTER"/>
    <property type="match status" value="1"/>
</dbReference>
<dbReference type="NCBIfam" id="TIGR01272">
    <property type="entry name" value="gluP"/>
    <property type="match status" value="1"/>
</dbReference>
<dbReference type="InterPro" id="IPR050375">
    <property type="entry name" value="MFS_TsgA-like"/>
</dbReference>
<feature type="transmembrane region" description="Helical" evidence="8">
    <location>
        <begin position="400"/>
        <end position="421"/>
    </location>
</feature>
<feature type="transmembrane region" description="Helical" evidence="8">
    <location>
        <begin position="316"/>
        <end position="335"/>
    </location>
</feature>
<feature type="transmembrane region" description="Helical" evidence="8">
    <location>
        <begin position="288"/>
        <end position="309"/>
    </location>
</feature>
<comment type="function">
    <text evidence="1">Intake of glucose and galactose.</text>
</comment>
<feature type="transmembrane region" description="Helical" evidence="8">
    <location>
        <begin position="116"/>
        <end position="141"/>
    </location>
</feature>
<feature type="transmembrane region" description="Helical" evidence="8">
    <location>
        <begin position="60"/>
        <end position="81"/>
    </location>
</feature>
<dbReference type="Proteomes" id="UP000463975">
    <property type="component" value="Chromosome"/>
</dbReference>
<dbReference type="AlphaFoldDB" id="A0A6P1NFN1"/>
<dbReference type="EMBL" id="CP047652">
    <property type="protein sequence ID" value="QHI96093.1"/>
    <property type="molecule type" value="Genomic_DNA"/>
</dbReference>
<dbReference type="Pfam" id="PF07690">
    <property type="entry name" value="MFS_1"/>
    <property type="match status" value="1"/>
</dbReference>
<sequence>MRDSHDLSERVAGRLVGPYSYSILVISACIFVAIGFVTWINGPLISFVEVAFSLDEVSAFLIPLVFYISYFFFSIPAAFVAKKLGMKLGLSCSLLVSALGVACFGQFVVWKNYPGVLAGLLILGAGVSLMQLIMSALVSLLGPASRAAQRIAIMGICNKAAGIVAPIIIGVFVMGNIGSVAERAQAAPDKAAKDAILYPLAHSLYGPYLILAAILVLIGIVVLFFPLPTLEAPPIVKLKKSERSHFLQPHVIFGFIALFLYAGNEVLAASAIGTYGSGFGLPLDSTKFFTTFTLTAMLIGYIAGFVVVPRFVTQEVYVQFSCFIGIVFAICAFFTHGYSSVFFIALLGAANAMIMPILFPIALRGAGALTSLVSAVLVMTYCGGAIIPPIYVLLKPYLGFQGALILLVVPSYLAMSAYAYYFGRVGLQAEEG</sequence>
<comment type="similarity">
    <text evidence="3">Belongs to the major facilitator superfamily. FHS transporter (TC 2.A.1.7) family.</text>
</comment>
<comment type="subcellular location">
    <subcellularLocation>
        <location evidence="2">Cell inner membrane</location>
        <topology evidence="2">Multi-pass membrane protein</topology>
    </subcellularLocation>
</comment>
<dbReference type="PROSITE" id="PS51257">
    <property type="entry name" value="PROKAR_LIPOPROTEIN"/>
    <property type="match status" value="1"/>
</dbReference>
<dbReference type="GO" id="GO:0005354">
    <property type="term" value="F:galactose transmembrane transporter activity"/>
    <property type="evidence" value="ECO:0007669"/>
    <property type="project" value="InterPro"/>
</dbReference>
<feature type="transmembrane region" description="Helical" evidence="8">
    <location>
        <begin position="375"/>
        <end position="394"/>
    </location>
</feature>
<evidence type="ECO:0000256" key="6">
    <source>
        <dbReference type="ARBA" id="ARBA00022989"/>
    </source>
</evidence>
<evidence type="ECO:0000256" key="2">
    <source>
        <dbReference type="ARBA" id="ARBA00004429"/>
    </source>
</evidence>
<organism evidence="9 10">
    <name type="scientific">Aristophania vespae</name>
    <dbReference type="NCBI Taxonomy" id="2697033"/>
    <lineage>
        <taxon>Bacteria</taxon>
        <taxon>Pseudomonadati</taxon>
        <taxon>Pseudomonadota</taxon>
        <taxon>Alphaproteobacteria</taxon>
        <taxon>Acetobacterales</taxon>
        <taxon>Acetobacteraceae</taxon>
        <taxon>Aristophania</taxon>
    </lineage>
</organism>
<evidence type="ECO:0000256" key="1">
    <source>
        <dbReference type="ARBA" id="ARBA00003321"/>
    </source>
</evidence>
<dbReference type="SUPFAM" id="SSF103473">
    <property type="entry name" value="MFS general substrate transporter"/>
    <property type="match status" value="1"/>
</dbReference>
<evidence type="ECO:0000313" key="9">
    <source>
        <dbReference type="EMBL" id="QHI96093.1"/>
    </source>
</evidence>
<evidence type="ECO:0000256" key="4">
    <source>
        <dbReference type="ARBA" id="ARBA00022475"/>
    </source>
</evidence>
<dbReference type="KEGG" id="bomb:GT348_07450"/>
<dbReference type="GO" id="GO:1904659">
    <property type="term" value="P:D-glucose transmembrane transport"/>
    <property type="evidence" value="ECO:0007669"/>
    <property type="project" value="InterPro"/>
</dbReference>
<dbReference type="GO" id="GO:0055056">
    <property type="term" value="F:D-glucose transmembrane transporter activity"/>
    <property type="evidence" value="ECO:0007669"/>
    <property type="project" value="InterPro"/>
</dbReference>